<organism evidence="3 4">
    <name type="scientific">Malassezia globosa (strain ATCC MYA-4612 / CBS 7966)</name>
    <name type="common">Dandruff-associated fungus</name>
    <dbReference type="NCBI Taxonomy" id="425265"/>
    <lineage>
        <taxon>Eukaryota</taxon>
        <taxon>Fungi</taxon>
        <taxon>Dikarya</taxon>
        <taxon>Basidiomycota</taxon>
        <taxon>Ustilaginomycotina</taxon>
        <taxon>Malasseziomycetes</taxon>
        <taxon>Malasseziales</taxon>
        <taxon>Malasseziaceae</taxon>
        <taxon>Malassezia</taxon>
    </lineage>
</organism>
<evidence type="ECO:0000313" key="3">
    <source>
        <dbReference type="EMBL" id="EDP41641.1"/>
    </source>
</evidence>
<name>A8QCL5_MALGO</name>
<gene>
    <name evidence="3" type="ORF">MGL_4022</name>
</gene>
<dbReference type="EMBL" id="AAYY01000018">
    <property type="protein sequence ID" value="EDP41641.1"/>
    <property type="molecule type" value="Genomic_DNA"/>
</dbReference>
<sequence>MMRAHDQRSHELMQQQARTPVQTNHMESSVTRLLVATKMLLESLTQWALRKDTETNVSRIYVRLGNDFNASITAFMSAGIDMRK</sequence>
<dbReference type="AlphaFoldDB" id="A8QCL5"/>
<protein>
    <recommendedName>
        <fullName evidence="2">Aip3p/Bud6 N-terminal domain-containing protein</fullName>
    </recommendedName>
</protein>
<dbReference type="VEuPathDB" id="FungiDB:MGL_4022"/>
<dbReference type="KEGG" id="mgl:MGL_4022"/>
<dbReference type="RefSeq" id="XP_001728855.1">
    <property type="nucleotide sequence ID" value="XM_001728803.1"/>
</dbReference>
<dbReference type="OrthoDB" id="783096at2759"/>
<dbReference type="STRING" id="425265.A8QCL5"/>
<feature type="compositionally biased region" description="Basic and acidic residues" evidence="1">
    <location>
        <begin position="1"/>
        <end position="11"/>
    </location>
</feature>
<dbReference type="InParanoid" id="A8QCL5"/>
<proteinExistence type="predicted"/>
<feature type="domain" description="Aip3p/Bud6 N-terminal" evidence="2">
    <location>
        <begin position="27"/>
        <end position="83"/>
    </location>
</feature>
<evidence type="ECO:0000259" key="2">
    <source>
        <dbReference type="Pfam" id="PF23153"/>
    </source>
</evidence>
<comment type="caution">
    <text evidence="3">The sequence shown here is derived from an EMBL/GenBank/DDBJ whole genome shotgun (WGS) entry which is preliminary data.</text>
</comment>
<dbReference type="Pfam" id="PF23153">
    <property type="entry name" value="Aip3p_Bud6_N"/>
    <property type="match status" value="1"/>
</dbReference>
<evidence type="ECO:0000256" key="1">
    <source>
        <dbReference type="SAM" id="MobiDB-lite"/>
    </source>
</evidence>
<accession>A8QCL5</accession>
<feature type="region of interest" description="Disordered" evidence="1">
    <location>
        <begin position="1"/>
        <end position="25"/>
    </location>
</feature>
<reference evidence="3 4" key="1">
    <citation type="journal article" date="2007" name="Proc. Natl. Acad. Sci. U.S.A.">
        <title>Dandruff-associated Malassezia genomes reveal convergent and divergent virulence traits shared with plant and human fungal pathogens.</title>
        <authorList>
            <person name="Xu J."/>
            <person name="Saunders C.W."/>
            <person name="Hu P."/>
            <person name="Grant R.A."/>
            <person name="Boekhout T."/>
            <person name="Kuramae E.E."/>
            <person name="Kronstad J.W."/>
            <person name="Deangelis Y.M."/>
            <person name="Reeder N.L."/>
            <person name="Johnstone K.R."/>
            <person name="Leland M."/>
            <person name="Fieno A.M."/>
            <person name="Begley W.M."/>
            <person name="Sun Y."/>
            <person name="Lacey M.P."/>
            <person name="Chaudhary T."/>
            <person name="Keough T."/>
            <person name="Chu L."/>
            <person name="Sears R."/>
            <person name="Yuan B."/>
            <person name="Dawson T.L.Jr."/>
        </authorList>
    </citation>
    <scope>NUCLEOTIDE SEQUENCE [LARGE SCALE GENOMIC DNA]</scope>
    <source>
        <strain evidence="4">ATCC MYA-4612 / CBS 7966</strain>
    </source>
</reference>
<feature type="compositionally biased region" description="Polar residues" evidence="1">
    <location>
        <begin position="12"/>
        <end position="25"/>
    </location>
</feature>
<keyword evidence="4" id="KW-1185">Reference proteome</keyword>
<evidence type="ECO:0000313" key="4">
    <source>
        <dbReference type="Proteomes" id="UP000008837"/>
    </source>
</evidence>
<dbReference type="InterPro" id="IPR056279">
    <property type="entry name" value="Aip3p_Bud6_N"/>
</dbReference>
<dbReference type="Proteomes" id="UP000008837">
    <property type="component" value="Unassembled WGS sequence"/>
</dbReference>
<dbReference type="GeneID" id="5853161"/>